<sequence>MALDFIDKEQLIAAAKLAKVLGHPLRIQILHLLNQQTMTVGELAHLLNVEQSSLSHTLKKMREFQLVSQRRAGKEIYYSATDSHIIETVQRLLDHEAHVLQNAPHHD</sequence>
<dbReference type="InterPro" id="IPR036390">
    <property type="entry name" value="WH_DNA-bd_sf"/>
</dbReference>
<dbReference type="Proteomes" id="UP000254912">
    <property type="component" value="Unassembled WGS sequence"/>
</dbReference>
<dbReference type="CDD" id="cd00090">
    <property type="entry name" value="HTH_ARSR"/>
    <property type="match status" value="1"/>
</dbReference>
<dbReference type="GeneID" id="94546661"/>
<evidence type="ECO:0000256" key="1">
    <source>
        <dbReference type="ARBA" id="ARBA00023015"/>
    </source>
</evidence>
<comment type="caution">
    <text evidence="4">The sequence shown here is derived from an EMBL/GenBank/DDBJ whole genome shotgun (WGS) entry which is preliminary data.</text>
</comment>
<keyword evidence="3" id="KW-0804">Transcription</keyword>
<dbReference type="InterPro" id="IPR051011">
    <property type="entry name" value="Metal_resp_trans_reg"/>
</dbReference>
<dbReference type="KEGG" id="wso:WSWS_01477"/>
<dbReference type="Gene3D" id="1.10.10.10">
    <property type="entry name" value="Winged helix-like DNA-binding domain superfamily/Winged helix DNA-binding domain"/>
    <property type="match status" value="1"/>
</dbReference>
<keyword evidence="5" id="KW-1185">Reference proteome</keyword>
<dbReference type="PANTHER" id="PTHR43132">
    <property type="entry name" value="ARSENICAL RESISTANCE OPERON REPRESSOR ARSR-RELATED"/>
    <property type="match status" value="1"/>
</dbReference>
<evidence type="ECO:0000313" key="4">
    <source>
        <dbReference type="EMBL" id="RDL01070.1"/>
    </source>
</evidence>
<dbReference type="PROSITE" id="PS50987">
    <property type="entry name" value="HTH_ARSR_2"/>
    <property type="match status" value="1"/>
</dbReference>
<dbReference type="InterPro" id="IPR001845">
    <property type="entry name" value="HTH_ArsR_DNA-bd_dom"/>
</dbReference>
<dbReference type="PANTHER" id="PTHR43132:SF2">
    <property type="entry name" value="ARSENICAL RESISTANCE OPERON REPRESSOR ARSR-RELATED"/>
    <property type="match status" value="1"/>
</dbReference>
<dbReference type="RefSeq" id="WP_070230639.1">
    <property type="nucleotide sequence ID" value="NZ_BJYO01000007.1"/>
</dbReference>
<dbReference type="EMBL" id="QRAS01000005">
    <property type="protein sequence ID" value="RDL01070.1"/>
    <property type="molecule type" value="Genomic_DNA"/>
</dbReference>
<dbReference type="InterPro" id="IPR011991">
    <property type="entry name" value="ArsR-like_HTH"/>
</dbReference>
<evidence type="ECO:0000256" key="2">
    <source>
        <dbReference type="ARBA" id="ARBA00023125"/>
    </source>
</evidence>
<keyword evidence="1" id="KW-0805">Transcription regulation</keyword>
<dbReference type="InterPro" id="IPR036388">
    <property type="entry name" value="WH-like_DNA-bd_sf"/>
</dbReference>
<evidence type="ECO:0000256" key="3">
    <source>
        <dbReference type="ARBA" id="ARBA00023163"/>
    </source>
</evidence>
<dbReference type="Pfam" id="PF01022">
    <property type="entry name" value="HTH_5"/>
    <property type="match status" value="1"/>
</dbReference>
<dbReference type="SUPFAM" id="SSF46785">
    <property type="entry name" value="Winged helix' DNA-binding domain"/>
    <property type="match status" value="1"/>
</dbReference>
<dbReference type="PRINTS" id="PR00778">
    <property type="entry name" value="HTHARSR"/>
</dbReference>
<name>A0A288QAL4_9LACO</name>
<gene>
    <name evidence="4" type="ORF">DFP99_1541</name>
</gene>
<dbReference type="NCBIfam" id="NF033788">
    <property type="entry name" value="HTH_metalloreg"/>
    <property type="match status" value="1"/>
</dbReference>
<reference evidence="4 5" key="1">
    <citation type="submission" date="2018-07" db="EMBL/GenBank/DDBJ databases">
        <title>Genomic Encyclopedia of Type Strains, Phase III (KMG-III): the genomes of soil and plant-associated and newly described type strains.</title>
        <authorList>
            <person name="Whitman W."/>
        </authorList>
    </citation>
    <scope>NUCLEOTIDE SEQUENCE [LARGE SCALE GENOMIC DNA]</scope>
    <source>
        <strain evidence="4 5">CECT 7031</strain>
    </source>
</reference>
<evidence type="ECO:0000313" key="5">
    <source>
        <dbReference type="Proteomes" id="UP000254912"/>
    </source>
</evidence>
<keyword evidence="2" id="KW-0238">DNA-binding</keyword>
<dbReference type="GO" id="GO:0003677">
    <property type="term" value="F:DNA binding"/>
    <property type="evidence" value="ECO:0007669"/>
    <property type="project" value="UniProtKB-KW"/>
</dbReference>
<proteinExistence type="predicted"/>
<accession>A0A288QAL4</accession>
<organism evidence="4 5">
    <name type="scientific">Weissella soli</name>
    <dbReference type="NCBI Taxonomy" id="155866"/>
    <lineage>
        <taxon>Bacteria</taxon>
        <taxon>Bacillati</taxon>
        <taxon>Bacillota</taxon>
        <taxon>Bacilli</taxon>
        <taxon>Lactobacillales</taxon>
        <taxon>Lactobacillaceae</taxon>
        <taxon>Weissella</taxon>
    </lineage>
</organism>
<dbReference type="GO" id="GO:0003700">
    <property type="term" value="F:DNA-binding transcription factor activity"/>
    <property type="evidence" value="ECO:0007669"/>
    <property type="project" value="InterPro"/>
</dbReference>
<dbReference type="AlphaFoldDB" id="A0A288QAL4"/>
<dbReference type="SMART" id="SM00418">
    <property type="entry name" value="HTH_ARSR"/>
    <property type="match status" value="1"/>
</dbReference>
<protein>
    <submittedName>
        <fullName evidence="4">ArsR family transcriptional regulator</fullName>
    </submittedName>
</protein>